<keyword evidence="3" id="KW-0238">DNA-binding</keyword>
<dbReference type="Pfam" id="PF02796">
    <property type="entry name" value="HTH_7"/>
    <property type="match status" value="1"/>
</dbReference>
<sequence>MDKFEVYVDIRQLLKQGFSKAKIAKNLGISRPTLYRYLQKDPKEMADWVDSLQVRSKKLDPYKDKILSWLKENPDMSAAQVEDWLRERDSSLEISESTVRGYVRKLREDYDLPKEIRVRDYEAVPEMAMGEQAQVDFGETIQETPERKKAKLYFIAFVLSHSRYKYVEWLDRPFTTRDLINAHENAFKWFEGIPHEMVYDQDSVIVVSENGGNLIYTKEFEVYRQQRGLKVRICRKADPESKGRIENVVGYIKKNFAKHRIFTNIDRWNEDSWKWLNRTGNYKIHQTTKKRPVEVFQEEKHHLRPVPNPLEFSNVKPVSSITRTVRRDNTIRYQSNRYSVPLGTFNKQEKVYIQRTEEHLLIYASPNGPLMAEHKICHGKGQLIQDRQHTRDRSKGIDAYMDTVASYFTDSHLAQCFLKEIRDRYPRYIRDQLQIIMNQLKRTPQEISNQALEECVDKRLFCATDFVDMIQYIKRQRPLNVTDVRNEEGKIKPFHGQNAFIIQTYAQKRDVNEYIAVLEGEK</sequence>
<evidence type="ECO:0000259" key="6">
    <source>
        <dbReference type="PROSITE" id="PS50994"/>
    </source>
</evidence>
<feature type="domain" description="HTH IS21-type" evidence="5">
    <location>
        <begin position="5"/>
        <end position="70"/>
    </location>
</feature>
<dbReference type="GO" id="GO:0003677">
    <property type="term" value="F:DNA binding"/>
    <property type="evidence" value="ECO:0007669"/>
    <property type="project" value="UniProtKB-KW"/>
</dbReference>
<keyword evidence="2" id="KW-0815">Transposition</keyword>
<evidence type="ECO:0000256" key="1">
    <source>
        <dbReference type="ARBA" id="ARBA00009277"/>
    </source>
</evidence>
<evidence type="ECO:0000256" key="4">
    <source>
        <dbReference type="ARBA" id="ARBA00023172"/>
    </source>
</evidence>
<accession>A0A150KWH9</accession>
<evidence type="ECO:0000313" key="7">
    <source>
        <dbReference type="EMBL" id="KYD04435.1"/>
    </source>
</evidence>
<name>A0A150KWH9_9BACI</name>
<dbReference type="InterPro" id="IPR012337">
    <property type="entry name" value="RNaseH-like_sf"/>
</dbReference>
<dbReference type="GO" id="GO:0015074">
    <property type="term" value="P:DNA integration"/>
    <property type="evidence" value="ECO:0007669"/>
    <property type="project" value="InterPro"/>
</dbReference>
<dbReference type="InterPro" id="IPR006120">
    <property type="entry name" value="Resolvase_HTH_dom"/>
</dbReference>
<dbReference type="PANTHER" id="PTHR35004">
    <property type="entry name" value="TRANSPOSASE RV3428C-RELATED"/>
    <property type="match status" value="1"/>
</dbReference>
<gene>
    <name evidence="7" type="ORF">B4102_3281</name>
</gene>
<dbReference type="Gene3D" id="1.10.10.60">
    <property type="entry name" value="Homeodomain-like"/>
    <property type="match status" value="1"/>
</dbReference>
<dbReference type="STRING" id="46224.B4102_3281"/>
<dbReference type="OrthoDB" id="92877at2"/>
<dbReference type="Gene3D" id="3.30.420.10">
    <property type="entry name" value="Ribonuclease H-like superfamily/Ribonuclease H"/>
    <property type="match status" value="1"/>
</dbReference>
<dbReference type="InterPro" id="IPR017894">
    <property type="entry name" value="HTH_IS21_transposase_type"/>
</dbReference>
<dbReference type="RefSeq" id="WP_066232046.1">
    <property type="nucleotide sequence ID" value="NZ_LQYN01000059.1"/>
</dbReference>
<dbReference type="PATRIC" id="fig|46224.3.peg.3324"/>
<evidence type="ECO:0000313" key="8">
    <source>
        <dbReference type="Proteomes" id="UP000075666"/>
    </source>
</evidence>
<dbReference type="EMBL" id="LQYN01000059">
    <property type="protein sequence ID" value="KYD04435.1"/>
    <property type="molecule type" value="Genomic_DNA"/>
</dbReference>
<evidence type="ECO:0000256" key="2">
    <source>
        <dbReference type="ARBA" id="ARBA00022578"/>
    </source>
</evidence>
<reference evidence="7 8" key="1">
    <citation type="submission" date="2016-01" db="EMBL/GenBank/DDBJ databases">
        <title>Genome Sequences of Twelve Sporeforming Bacillus Species Isolated from Foods.</title>
        <authorList>
            <person name="Berendsen E.M."/>
            <person name="Wells-Bennik M.H."/>
            <person name="Krawcyk A.O."/>
            <person name="De Jong A."/>
            <person name="Holsappel S."/>
            <person name="Eijlander R.T."/>
            <person name="Kuipers O.P."/>
        </authorList>
    </citation>
    <scope>NUCLEOTIDE SEQUENCE [LARGE SCALE GENOMIC DNA]</scope>
    <source>
        <strain evidence="7 8">B4102</strain>
    </source>
</reference>
<dbReference type="Pfam" id="PF22483">
    <property type="entry name" value="Mu-transpos_C_2"/>
    <property type="match status" value="1"/>
</dbReference>
<dbReference type="PROSITE" id="PS50994">
    <property type="entry name" value="INTEGRASE"/>
    <property type="match status" value="1"/>
</dbReference>
<comment type="caution">
    <text evidence="7">The sequence shown here is derived from an EMBL/GenBank/DDBJ whole genome shotgun (WGS) entry which is preliminary data.</text>
</comment>
<dbReference type="NCBIfam" id="NF033546">
    <property type="entry name" value="transpos_IS21"/>
    <property type="match status" value="1"/>
</dbReference>
<dbReference type="InterPro" id="IPR001584">
    <property type="entry name" value="Integrase_cat-core"/>
</dbReference>
<dbReference type="SUPFAM" id="SSF53098">
    <property type="entry name" value="Ribonuclease H-like"/>
    <property type="match status" value="1"/>
</dbReference>
<dbReference type="PROSITE" id="PS50531">
    <property type="entry name" value="HTH_IS21"/>
    <property type="match status" value="1"/>
</dbReference>
<proteinExistence type="inferred from homology"/>
<keyword evidence="4" id="KW-0233">DNA recombination</keyword>
<dbReference type="CDD" id="cd00569">
    <property type="entry name" value="HTH_Hin_like"/>
    <property type="match status" value="1"/>
</dbReference>
<evidence type="ECO:0000259" key="5">
    <source>
        <dbReference type="PROSITE" id="PS50531"/>
    </source>
</evidence>
<dbReference type="InterPro" id="IPR054353">
    <property type="entry name" value="IstA-like_C"/>
</dbReference>
<dbReference type="PANTHER" id="PTHR35004:SF6">
    <property type="entry name" value="TRANSPOSASE"/>
    <property type="match status" value="1"/>
</dbReference>
<dbReference type="InterPro" id="IPR036397">
    <property type="entry name" value="RNaseH_sf"/>
</dbReference>
<dbReference type="AlphaFoldDB" id="A0A150KWH9"/>
<dbReference type="SUPFAM" id="SSF46689">
    <property type="entry name" value="Homeodomain-like"/>
    <property type="match status" value="1"/>
</dbReference>
<dbReference type="GO" id="GO:0000150">
    <property type="term" value="F:DNA strand exchange activity"/>
    <property type="evidence" value="ECO:0007669"/>
    <property type="project" value="InterPro"/>
</dbReference>
<protein>
    <recommendedName>
        <fullName evidence="9">Transposase</fullName>
    </recommendedName>
</protein>
<evidence type="ECO:0000256" key="3">
    <source>
        <dbReference type="ARBA" id="ARBA00023125"/>
    </source>
</evidence>
<organism evidence="7 8">
    <name type="scientific">Heyndrickxia sporothermodurans</name>
    <dbReference type="NCBI Taxonomy" id="46224"/>
    <lineage>
        <taxon>Bacteria</taxon>
        <taxon>Bacillati</taxon>
        <taxon>Bacillota</taxon>
        <taxon>Bacilli</taxon>
        <taxon>Bacillales</taxon>
        <taxon>Bacillaceae</taxon>
        <taxon>Heyndrickxia</taxon>
    </lineage>
</organism>
<dbReference type="GO" id="GO:0032196">
    <property type="term" value="P:transposition"/>
    <property type="evidence" value="ECO:0007669"/>
    <property type="project" value="UniProtKB-KW"/>
</dbReference>
<dbReference type="Proteomes" id="UP000075666">
    <property type="component" value="Unassembled WGS sequence"/>
</dbReference>
<dbReference type="InterPro" id="IPR009057">
    <property type="entry name" value="Homeodomain-like_sf"/>
</dbReference>
<keyword evidence="8" id="KW-1185">Reference proteome</keyword>
<feature type="domain" description="Integrase catalytic" evidence="6">
    <location>
        <begin position="121"/>
        <end position="300"/>
    </location>
</feature>
<comment type="similarity">
    <text evidence="1">Belongs to the transposase IS21/IS408/IS1162 family.</text>
</comment>
<evidence type="ECO:0008006" key="9">
    <source>
        <dbReference type="Google" id="ProtNLM"/>
    </source>
</evidence>